<dbReference type="InterPro" id="IPR002110">
    <property type="entry name" value="Ankyrin_rpt"/>
</dbReference>
<name>A0A6C0E5X9_9ZZZZ</name>
<protein>
    <recommendedName>
        <fullName evidence="2">Ankyrin repeat protein</fullName>
    </recommendedName>
</protein>
<proteinExistence type="predicted"/>
<accession>A0A6C0E5X9</accession>
<dbReference type="InterPro" id="IPR052050">
    <property type="entry name" value="SecEffector_AnkRepeat"/>
</dbReference>
<dbReference type="Gene3D" id="1.25.40.20">
    <property type="entry name" value="Ankyrin repeat-containing domain"/>
    <property type="match status" value="1"/>
</dbReference>
<dbReference type="PANTHER" id="PTHR46586">
    <property type="entry name" value="ANKYRIN REPEAT-CONTAINING PROTEIN"/>
    <property type="match status" value="1"/>
</dbReference>
<evidence type="ECO:0008006" key="2">
    <source>
        <dbReference type="Google" id="ProtNLM"/>
    </source>
</evidence>
<dbReference type="Pfam" id="PF13637">
    <property type="entry name" value="Ank_4"/>
    <property type="match status" value="1"/>
</dbReference>
<sequence length="372" mass="43939">MFILFTDKNDNAFDINKQIFIPIKCRLNDVDVKAFYVLNNNASFDYSENTSGYGDYSDLYKRLYYCRIVLWPHYEYVFKPPRYKQNIIAKNSCIFSDRYPIYSIKTIKKKIYGEKMFNYVYTSQLARLGKVDILEYLECNYSQLWVSNIIYFASKFNQINVLNWYKNLCLLKKYQYHIPHGAKDLIDDISCEGNIHILEWLKNSDMIPPLIYSERTLHDASRNGNLNVLEWWKNSGLPLQYNGTALHTASINGNLNVLTWWRNSGLELKYYNNSFATASYYGKINVLTWWKNSGLPLEYDTNTLDYPCHNTLCSIDVLNWWKNSGLELKYSKIALEYAYNNNHTHVLKWWKKSGLLLKYPDISISAYINLLI</sequence>
<dbReference type="SUPFAM" id="SSF140860">
    <property type="entry name" value="Pseudo ankyrin repeat-like"/>
    <property type="match status" value="1"/>
</dbReference>
<evidence type="ECO:0000313" key="1">
    <source>
        <dbReference type="EMBL" id="QHT24576.1"/>
    </source>
</evidence>
<dbReference type="InterPro" id="IPR036770">
    <property type="entry name" value="Ankyrin_rpt-contain_sf"/>
</dbReference>
<dbReference type="PANTHER" id="PTHR46586:SF3">
    <property type="entry name" value="ANKYRIN REPEAT-CONTAINING PROTEIN"/>
    <property type="match status" value="1"/>
</dbReference>
<organism evidence="1">
    <name type="scientific">viral metagenome</name>
    <dbReference type="NCBI Taxonomy" id="1070528"/>
    <lineage>
        <taxon>unclassified sequences</taxon>
        <taxon>metagenomes</taxon>
        <taxon>organismal metagenomes</taxon>
    </lineage>
</organism>
<reference evidence="1" key="1">
    <citation type="journal article" date="2020" name="Nature">
        <title>Giant virus diversity and host interactions through global metagenomics.</title>
        <authorList>
            <person name="Schulz F."/>
            <person name="Roux S."/>
            <person name="Paez-Espino D."/>
            <person name="Jungbluth S."/>
            <person name="Walsh D.A."/>
            <person name="Denef V.J."/>
            <person name="McMahon K.D."/>
            <person name="Konstantinidis K.T."/>
            <person name="Eloe-Fadrosh E.A."/>
            <person name="Kyrpides N.C."/>
            <person name="Woyke T."/>
        </authorList>
    </citation>
    <scope>NUCLEOTIDE SEQUENCE</scope>
    <source>
        <strain evidence="1">GVMAG-M-3300023179-150</strain>
    </source>
</reference>
<dbReference type="AlphaFoldDB" id="A0A6C0E5X9"/>
<dbReference type="EMBL" id="MN739746">
    <property type="protein sequence ID" value="QHT24576.1"/>
    <property type="molecule type" value="Genomic_DNA"/>
</dbReference>